<reference evidence="2" key="1">
    <citation type="submission" date="2020-09" db="EMBL/GenBank/DDBJ databases">
        <title>Whole genome shotgun sequence of Streptomyces xanthophaeus NBRC 12829.</title>
        <authorList>
            <person name="Komaki H."/>
            <person name="Tamura T."/>
        </authorList>
    </citation>
    <scope>NUCLEOTIDE SEQUENCE</scope>
    <source>
        <strain evidence="2">NBRC 12829</strain>
    </source>
</reference>
<evidence type="ECO:0000313" key="2">
    <source>
        <dbReference type="EMBL" id="GHI89042.1"/>
    </source>
</evidence>
<feature type="region of interest" description="Disordered" evidence="1">
    <location>
        <begin position="23"/>
        <end position="43"/>
    </location>
</feature>
<sequence length="74" mass="7723">MPGMPGMLVAFVSSGAKVMTVMVPPEPPGPPGTTPHPATRQAPTAVATRVRYKAAARCDVVMSMHHSAPEVTQE</sequence>
<evidence type="ECO:0000256" key="1">
    <source>
        <dbReference type="SAM" id="MobiDB-lite"/>
    </source>
</evidence>
<evidence type="ECO:0000313" key="3">
    <source>
        <dbReference type="Proteomes" id="UP000600026"/>
    </source>
</evidence>
<dbReference type="AlphaFoldDB" id="A0A919LIA9"/>
<proteinExistence type="predicted"/>
<feature type="compositionally biased region" description="Pro residues" evidence="1">
    <location>
        <begin position="24"/>
        <end position="34"/>
    </location>
</feature>
<accession>A0A919LIA9</accession>
<protein>
    <submittedName>
        <fullName evidence="2">Uncharacterized protein</fullName>
    </submittedName>
</protein>
<gene>
    <name evidence="2" type="ORF">Sxan_64060</name>
</gene>
<name>A0A919LIA9_9ACTN</name>
<dbReference type="Proteomes" id="UP000600026">
    <property type="component" value="Unassembled WGS sequence"/>
</dbReference>
<keyword evidence="3" id="KW-1185">Reference proteome</keyword>
<comment type="caution">
    <text evidence="2">The sequence shown here is derived from an EMBL/GenBank/DDBJ whole genome shotgun (WGS) entry which is preliminary data.</text>
</comment>
<organism evidence="2 3">
    <name type="scientific">Streptomyces xanthophaeus</name>
    <dbReference type="NCBI Taxonomy" id="67385"/>
    <lineage>
        <taxon>Bacteria</taxon>
        <taxon>Bacillati</taxon>
        <taxon>Actinomycetota</taxon>
        <taxon>Actinomycetes</taxon>
        <taxon>Kitasatosporales</taxon>
        <taxon>Streptomycetaceae</taxon>
        <taxon>Streptomyces</taxon>
    </lineage>
</organism>
<dbReference type="EMBL" id="BNEE01000006">
    <property type="protein sequence ID" value="GHI89042.1"/>
    <property type="molecule type" value="Genomic_DNA"/>
</dbReference>